<organism evidence="2 3">
    <name type="scientific">Subdoligranulum variabile</name>
    <dbReference type="NCBI Taxonomy" id="214851"/>
    <lineage>
        <taxon>Bacteria</taxon>
        <taxon>Bacillati</taxon>
        <taxon>Bacillota</taxon>
        <taxon>Clostridia</taxon>
        <taxon>Eubacteriales</taxon>
        <taxon>Oscillospiraceae</taxon>
        <taxon>Subdoligranulum</taxon>
    </lineage>
</organism>
<proteinExistence type="predicted"/>
<sequence length="277" mass="30430">MRIYAFADEASPAIDGQIAAMRRNGLNGLEIRGVDGENVSAISLEKAKEVRRKLDDAGLCTWSIGSPIGKIDIETGDFAAHLEQLRHTLEVAQVLGAKRLRMFSFYIPVGKDPADYRNRVIDQVGEMLRVGEGSGVLFCHENEKGIYGDIASRCLDLHKTFPQMRGVFDPANYVQCGQETWSAWEELNPYIDYLHIKDALADGSVVPAGKGLGNVKRILDAYRAQGGEDVTVEPHLQVFEGLKDLEQDGNTSHVGGYRYPSSDAAFDAACNALKELL</sequence>
<dbReference type="InterPro" id="IPR050312">
    <property type="entry name" value="IolE/XylAMocC-like"/>
</dbReference>
<comment type="caution">
    <text evidence="2">The sequence shown here is derived from an EMBL/GenBank/DDBJ whole genome shotgun (WGS) entry which is preliminary data.</text>
</comment>
<dbReference type="EMBL" id="JAGZGG010000039">
    <property type="protein sequence ID" value="MBS5333359.1"/>
    <property type="molecule type" value="Genomic_DNA"/>
</dbReference>
<dbReference type="SUPFAM" id="SSF51658">
    <property type="entry name" value="Xylose isomerase-like"/>
    <property type="match status" value="1"/>
</dbReference>
<accession>A0A943DHV7</accession>
<dbReference type="PANTHER" id="PTHR12110:SF53">
    <property type="entry name" value="BLR5974 PROTEIN"/>
    <property type="match status" value="1"/>
</dbReference>
<keyword evidence="2" id="KW-0413">Isomerase</keyword>
<feature type="domain" description="Xylose isomerase-like TIM barrel" evidence="1">
    <location>
        <begin position="19"/>
        <end position="226"/>
    </location>
</feature>
<dbReference type="Gene3D" id="3.20.20.150">
    <property type="entry name" value="Divalent-metal-dependent TIM barrel enzymes"/>
    <property type="match status" value="1"/>
</dbReference>
<dbReference type="InterPro" id="IPR036237">
    <property type="entry name" value="Xyl_isomerase-like_sf"/>
</dbReference>
<dbReference type="GO" id="GO:0016853">
    <property type="term" value="F:isomerase activity"/>
    <property type="evidence" value="ECO:0007669"/>
    <property type="project" value="UniProtKB-KW"/>
</dbReference>
<gene>
    <name evidence="2" type="ORF">KHY36_12635</name>
</gene>
<dbReference type="Pfam" id="PF01261">
    <property type="entry name" value="AP_endonuc_2"/>
    <property type="match status" value="1"/>
</dbReference>
<dbReference type="InterPro" id="IPR013022">
    <property type="entry name" value="Xyl_isomerase-like_TIM-brl"/>
</dbReference>
<dbReference type="Proteomes" id="UP000759273">
    <property type="component" value="Unassembled WGS sequence"/>
</dbReference>
<evidence type="ECO:0000259" key="1">
    <source>
        <dbReference type="Pfam" id="PF01261"/>
    </source>
</evidence>
<protein>
    <submittedName>
        <fullName evidence="2">Sugar phosphate isomerase/epimerase</fullName>
    </submittedName>
</protein>
<evidence type="ECO:0000313" key="3">
    <source>
        <dbReference type="Proteomes" id="UP000759273"/>
    </source>
</evidence>
<evidence type="ECO:0000313" key="2">
    <source>
        <dbReference type="EMBL" id="MBS5333359.1"/>
    </source>
</evidence>
<dbReference type="AlphaFoldDB" id="A0A943DHV7"/>
<name>A0A943DHV7_9FIRM</name>
<reference evidence="2" key="1">
    <citation type="submission" date="2021-02" db="EMBL/GenBank/DDBJ databases">
        <title>Infant gut strain persistence is associated with maternal origin, phylogeny, and functional potential including surface adhesion and iron acquisition.</title>
        <authorList>
            <person name="Lou Y.C."/>
        </authorList>
    </citation>
    <scope>NUCLEOTIDE SEQUENCE</scope>
    <source>
        <strain evidence="2">L3_101_000M1_dasL3_101_000M1_concoct_87</strain>
    </source>
</reference>
<dbReference type="PANTHER" id="PTHR12110">
    <property type="entry name" value="HYDROXYPYRUVATE ISOMERASE"/>
    <property type="match status" value="1"/>
</dbReference>